<dbReference type="RefSeq" id="WP_169603552.1">
    <property type="nucleotide sequence ID" value="NZ_CP046565.1"/>
</dbReference>
<dbReference type="PANTHER" id="PTHR35174:SF3">
    <property type="entry name" value="BLL7171 PROTEIN"/>
    <property type="match status" value="1"/>
</dbReference>
<dbReference type="Pfam" id="PF03795">
    <property type="entry name" value="YCII"/>
    <property type="match status" value="1"/>
</dbReference>
<proteinExistence type="inferred from homology"/>
<dbReference type="AlphaFoldDB" id="A0A858Q8W9"/>
<dbReference type="Gene3D" id="3.30.70.1060">
    <property type="entry name" value="Dimeric alpha+beta barrel"/>
    <property type="match status" value="1"/>
</dbReference>
<sequence length="128" mass="14168">MKYLCLICAETVKEQMSEADAERHLEEYREFTESIRRSGHYIGCNRLLPPAAATTIRVRNGKISATDGPYAKTKEQLGGYYLIEAKDMNEAVEIASRIPGGWIGCVEIRPVAEDVQTLSVLGFSAGLE</sequence>
<dbReference type="Proteomes" id="UP000503004">
    <property type="component" value="Chromosome"/>
</dbReference>
<reference evidence="4" key="1">
    <citation type="submission" date="2019-12" db="EMBL/GenBank/DDBJ databases">
        <authorList>
            <person name="Awala S.I."/>
            <person name="Rhee S.K."/>
        </authorList>
    </citation>
    <scope>NUCLEOTIDE SEQUENCE [LARGE SCALE GENOMIC DNA]</scope>
    <source>
        <strain evidence="4">IM1</strain>
    </source>
</reference>
<dbReference type="InterPro" id="IPR005545">
    <property type="entry name" value="YCII"/>
</dbReference>
<dbReference type="SUPFAM" id="SSF54909">
    <property type="entry name" value="Dimeric alpha+beta barrel"/>
    <property type="match status" value="1"/>
</dbReference>
<evidence type="ECO:0000256" key="1">
    <source>
        <dbReference type="ARBA" id="ARBA00007689"/>
    </source>
</evidence>
<comment type="similarity">
    <text evidence="1">Belongs to the YciI family.</text>
</comment>
<evidence type="ECO:0000313" key="3">
    <source>
        <dbReference type="EMBL" id="QJD30280.1"/>
    </source>
</evidence>
<accession>A0A858Q8W9</accession>
<keyword evidence="4" id="KW-1185">Reference proteome</keyword>
<evidence type="ECO:0000313" key="4">
    <source>
        <dbReference type="Proteomes" id="UP000503004"/>
    </source>
</evidence>
<dbReference type="EMBL" id="CP046565">
    <property type="protein sequence ID" value="QJD30280.1"/>
    <property type="molecule type" value="Genomic_DNA"/>
</dbReference>
<dbReference type="KEGG" id="metu:GNH96_10065"/>
<protein>
    <submittedName>
        <fullName evidence="3">YciI family protein</fullName>
    </submittedName>
</protein>
<evidence type="ECO:0000259" key="2">
    <source>
        <dbReference type="Pfam" id="PF03795"/>
    </source>
</evidence>
<name>A0A858Q8W9_9GAMM</name>
<dbReference type="InterPro" id="IPR011008">
    <property type="entry name" value="Dimeric_a/b-barrel"/>
</dbReference>
<organism evidence="3 4">
    <name type="scientific">Methylococcus geothermalis</name>
    <dbReference type="NCBI Taxonomy" id="2681310"/>
    <lineage>
        <taxon>Bacteria</taxon>
        <taxon>Pseudomonadati</taxon>
        <taxon>Pseudomonadota</taxon>
        <taxon>Gammaproteobacteria</taxon>
        <taxon>Methylococcales</taxon>
        <taxon>Methylococcaceae</taxon>
        <taxon>Methylococcus</taxon>
    </lineage>
</organism>
<dbReference type="PANTHER" id="PTHR35174">
    <property type="entry name" value="BLL7171 PROTEIN-RELATED"/>
    <property type="match status" value="1"/>
</dbReference>
<feature type="domain" description="YCII-related" evidence="2">
    <location>
        <begin position="1"/>
        <end position="113"/>
    </location>
</feature>
<gene>
    <name evidence="3" type="ORF">GNH96_10065</name>
</gene>